<feature type="transmembrane region" description="Helical" evidence="10">
    <location>
        <begin position="75"/>
        <end position="97"/>
    </location>
</feature>
<dbReference type="Proteomes" id="UP000240830">
    <property type="component" value="Unassembled WGS sequence"/>
</dbReference>
<dbReference type="Pfam" id="PF00153">
    <property type="entry name" value="Mito_carr"/>
    <property type="match status" value="3"/>
</dbReference>
<dbReference type="InterPro" id="IPR044712">
    <property type="entry name" value="SLC25A32-like"/>
</dbReference>
<dbReference type="AlphaFoldDB" id="A0A2H9TMG9"/>
<evidence type="ECO:0000256" key="2">
    <source>
        <dbReference type="ARBA" id="ARBA00006375"/>
    </source>
</evidence>
<evidence type="ECO:0000256" key="6">
    <source>
        <dbReference type="ARBA" id="ARBA00022989"/>
    </source>
</evidence>
<dbReference type="InterPro" id="IPR018108">
    <property type="entry name" value="MCP_transmembrane"/>
</dbReference>
<evidence type="ECO:0000256" key="1">
    <source>
        <dbReference type="ARBA" id="ARBA00004141"/>
    </source>
</evidence>
<dbReference type="PANTHER" id="PTHR45683">
    <property type="entry name" value="MITOCHONDRIAL NICOTINAMIDE ADENINE DINUCLEOTIDE TRANSPORTER 1-RELATED-RELATED"/>
    <property type="match status" value="1"/>
</dbReference>
<keyword evidence="4 8" id="KW-0812">Transmembrane</keyword>
<evidence type="ECO:0000313" key="11">
    <source>
        <dbReference type="EMBL" id="PJF18850.1"/>
    </source>
</evidence>
<comment type="similarity">
    <text evidence="2 9">Belongs to the mitochondrial carrier (TC 2.A.29) family.</text>
</comment>
<evidence type="ECO:0000256" key="10">
    <source>
        <dbReference type="SAM" id="Phobius"/>
    </source>
</evidence>
<keyword evidence="3 9" id="KW-0813">Transport</keyword>
<feature type="repeat" description="Solcar" evidence="8">
    <location>
        <begin position="109"/>
        <end position="193"/>
    </location>
</feature>
<evidence type="ECO:0000256" key="7">
    <source>
        <dbReference type="ARBA" id="ARBA00023136"/>
    </source>
</evidence>
<dbReference type="GO" id="GO:0015230">
    <property type="term" value="F:FAD transmembrane transporter activity"/>
    <property type="evidence" value="ECO:0007669"/>
    <property type="project" value="EnsemblFungi"/>
</dbReference>
<comment type="caution">
    <text evidence="11">The sequence shown here is derived from an EMBL/GenBank/DDBJ whole genome shotgun (WGS) entry which is preliminary data.</text>
</comment>
<dbReference type="InterPro" id="IPR023395">
    <property type="entry name" value="MCP_dom_sf"/>
</dbReference>
<dbReference type="GO" id="GO:0016020">
    <property type="term" value="C:membrane"/>
    <property type="evidence" value="ECO:0007669"/>
    <property type="project" value="UniProtKB-SubCell"/>
</dbReference>
<dbReference type="EMBL" id="MTSL01000101">
    <property type="protein sequence ID" value="PJF18850.1"/>
    <property type="molecule type" value="Genomic_DNA"/>
</dbReference>
<organism evidence="11 12">
    <name type="scientific">Paramicrosporidium saccamoebae</name>
    <dbReference type="NCBI Taxonomy" id="1246581"/>
    <lineage>
        <taxon>Eukaryota</taxon>
        <taxon>Fungi</taxon>
        <taxon>Fungi incertae sedis</taxon>
        <taxon>Cryptomycota</taxon>
        <taxon>Cryptomycota incertae sedis</taxon>
        <taxon>Paramicrosporidium</taxon>
    </lineage>
</organism>
<feature type="repeat" description="Solcar" evidence="8">
    <location>
        <begin position="207"/>
        <end position="287"/>
    </location>
</feature>
<reference evidence="11 12" key="1">
    <citation type="submission" date="2016-10" db="EMBL/GenBank/DDBJ databases">
        <title>The genome of Paramicrosporidium saccamoebae is the missing link in understanding Cryptomycota and Microsporidia evolution.</title>
        <authorList>
            <person name="Quandt C.A."/>
            <person name="Beaudet D."/>
            <person name="Corsaro D."/>
            <person name="Michel R."/>
            <person name="Corradi N."/>
            <person name="James T."/>
        </authorList>
    </citation>
    <scope>NUCLEOTIDE SEQUENCE [LARGE SCALE GENOMIC DNA]</scope>
    <source>
        <strain evidence="11 12">KSL3</strain>
    </source>
</reference>
<protein>
    <recommendedName>
        <fullName evidence="13">Mitochondrial folate transporter/carrier</fullName>
    </recommendedName>
</protein>
<dbReference type="GO" id="GO:0005739">
    <property type="term" value="C:mitochondrion"/>
    <property type="evidence" value="ECO:0007669"/>
    <property type="project" value="EnsemblFungi"/>
</dbReference>
<dbReference type="OrthoDB" id="428293at2759"/>
<keyword evidence="12" id="KW-1185">Reference proteome</keyword>
<keyword evidence="6 10" id="KW-1133">Transmembrane helix</keyword>
<dbReference type="SUPFAM" id="SSF103506">
    <property type="entry name" value="Mitochondrial carrier"/>
    <property type="match status" value="1"/>
</dbReference>
<feature type="transmembrane region" description="Helical" evidence="10">
    <location>
        <begin position="109"/>
        <end position="128"/>
    </location>
</feature>
<dbReference type="STRING" id="1246581.A0A2H9TMG9"/>
<accession>A0A2H9TMG9</accession>
<sequence>MTFEVHKAKGYLVEGWPLLDQLASGFAAGGTATLILHPLDLLKTRFQATTTSDNRAKFAVAREMKRIYHTGGVKGLYRGFSANFTGSTLSWGLYFLLYRWIQHRWEPPLAGWQYFISAGSAGMLTVLATNPIWLAKTRLCQPGPQIYTGLADCLRRTVMTEGVLGLYRGLIPGLIGTSHGAVQFLAYESLKGKYREMSSGKLPSVPEYLLMSSVAKVTASTVTYPYQVARCRLQMSGGQFVSLGDVITKTFRNEGIAGFYKGIAPSTIRVLPGTCITFLVYEKLSTFFRTNA</sequence>
<dbReference type="Gene3D" id="1.50.40.10">
    <property type="entry name" value="Mitochondrial carrier domain"/>
    <property type="match status" value="2"/>
</dbReference>
<evidence type="ECO:0000256" key="9">
    <source>
        <dbReference type="RuleBase" id="RU000488"/>
    </source>
</evidence>
<gene>
    <name evidence="11" type="ORF">PSACC_01366</name>
</gene>
<keyword evidence="5" id="KW-0677">Repeat</keyword>
<keyword evidence="7 8" id="KW-0472">Membrane</keyword>
<feature type="repeat" description="Solcar" evidence="8">
    <location>
        <begin position="16"/>
        <end position="104"/>
    </location>
</feature>
<name>A0A2H9TMG9_9FUNG</name>
<evidence type="ECO:0000256" key="3">
    <source>
        <dbReference type="ARBA" id="ARBA00022448"/>
    </source>
</evidence>
<evidence type="ECO:0000256" key="8">
    <source>
        <dbReference type="PROSITE-ProRule" id="PRU00282"/>
    </source>
</evidence>
<proteinExistence type="inferred from homology"/>
<comment type="subcellular location">
    <subcellularLocation>
        <location evidence="1">Membrane</location>
        <topology evidence="1">Multi-pass membrane protein</topology>
    </subcellularLocation>
</comment>
<evidence type="ECO:0008006" key="13">
    <source>
        <dbReference type="Google" id="ProtNLM"/>
    </source>
</evidence>
<evidence type="ECO:0000256" key="5">
    <source>
        <dbReference type="ARBA" id="ARBA00022737"/>
    </source>
</evidence>
<evidence type="ECO:0000313" key="12">
    <source>
        <dbReference type="Proteomes" id="UP000240830"/>
    </source>
</evidence>
<dbReference type="PROSITE" id="PS50920">
    <property type="entry name" value="SOLCAR"/>
    <property type="match status" value="3"/>
</dbReference>
<evidence type="ECO:0000256" key="4">
    <source>
        <dbReference type="ARBA" id="ARBA00022692"/>
    </source>
</evidence>